<accession>A0ABT0DFV8</accession>
<keyword evidence="7" id="KW-1185">Reference proteome</keyword>
<keyword evidence="4" id="KW-0131">Cell cycle</keyword>
<dbReference type="InterPro" id="IPR005234">
    <property type="entry name" value="ScpB_csome_segregation"/>
</dbReference>
<gene>
    <name evidence="6" type="primary">scpB</name>
    <name evidence="6" type="ORF">MWN34_18285</name>
</gene>
<reference evidence="6 7" key="1">
    <citation type="submission" date="2022-04" db="EMBL/GenBank/DDBJ databases">
        <authorList>
            <person name="Grouzdev D.S."/>
            <person name="Pantiukh K.S."/>
            <person name="Krutkina M.S."/>
        </authorList>
    </citation>
    <scope>NUCLEOTIDE SEQUENCE [LARGE SCALE GENOMIC DNA]</scope>
    <source>
        <strain evidence="6 7">6x-1</strain>
    </source>
</reference>
<dbReference type="NCBIfam" id="TIGR00281">
    <property type="entry name" value="SMC-Scp complex subunit ScpB"/>
    <property type="match status" value="1"/>
</dbReference>
<keyword evidence="2" id="KW-0132">Cell division</keyword>
<comment type="caution">
    <text evidence="6">The sequence shown here is derived from an EMBL/GenBank/DDBJ whole genome shotgun (WGS) entry which is preliminary data.</text>
</comment>
<dbReference type="PANTHER" id="PTHR34298">
    <property type="entry name" value="SEGREGATION AND CONDENSATION PROTEIN B"/>
    <property type="match status" value="1"/>
</dbReference>
<keyword evidence="1" id="KW-0963">Cytoplasm</keyword>
<evidence type="ECO:0000313" key="6">
    <source>
        <dbReference type="EMBL" id="MCK0198852.1"/>
    </source>
</evidence>
<name>A0ABT0DFV8_9HYPH</name>
<dbReference type="Proteomes" id="UP001203284">
    <property type="component" value="Unassembled WGS sequence"/>
</dbReference>
<evidence type="ECO:0000256" key="4">
    <source>
        <dbReference type="ARBA" id="ARBA00023306"/>
    </source>
</evidence>
<evidence type="ECO:0000256" key="2">
    <source>
        <dbReference type="ARBA" id="ARBA00022618"/>
    </source>
</evidence>
<sequence length="247" mass="26736">MSADAVRSEAFRAHPDPSVTPDRALGLRLLEAMLFASDEPLDEETLAARLPEGSDLSSLLAELSSDYAVRGVNLVRVAGCWTMRTAPDLGFLLARDKPEPRRLSRAALETLAIIAYHQPVTRAEIEEIRGVSANKGTLDVLLETGWVRMRGRRRSPGRPITYGTTLGFLSHFGLEAIQDLPGIEELKGTGLIDARVPAGLTVPLPSDEETLRDDEDPLEPDLVDLALAPYPEPEDGDEEGAPHGAAD</sequence>
<dbReference type="InterPro" id="IPR036388">
    <property type="entry name" value="WH-like_DNA-bd_sf"/>
</dbReference>
<evidence type="ECO:0000313" key="7">
    <source>
        <dbReference type="Proteomes" id="UP001203284"/>
    </source>
</evidence>
<keyword evidence="3" id="KW-0159">Chromosome partition</keyword>
<evidence type="ECO:0000256" key="1">
    <source>
        <dbReference type="ARBA" id="ARBA00022490"/>
    </source>
</evidence>
<dbReference type="SUPFAM" id="SSF46785">
    <property type="entry name" value="Winged helix' DNA-binding domain"/>
    <property type="match status" value="2"/>
</dbReference>
<protein>
    <submittedName>
        <fullName evidence="6">SMC-Scp complex subunit ScpB</fullName>
    </submittedName>
</protein>
<dbReference type="PANTHER" id="PTHR34298:SF2">
    <property type="entry name" value="SEGREGATION AND CONDENSATION PROTEIN B"/>
    <property type="match status" value="1"/>
</dbReference>
<organism evidence="6 7">
    <name type="scientific">Ancylobacter crimeensis</name>
    <dbReference type="NCBI Taxonomy" id="2579147"/>
    <lineage>
        <taxon>Bacteria</taxon>
        <taxon>Pseudomonadati</taxon>
        <taxon>Pseudomonadota</taxon>
        <taxon>Alphaproteobacteria</taxon>
        <taxon>Hyphomicrobiales</taxon>
        <taxon>Xanthobacteraceae</taxon>
        <taxon>Ancylobacter</taxon>
    </lineage>
</organism>
<dbReference type="Gene3D" id="1.10.10.10">
    <property type="entry name" value="Winged helix-like DNA-binding domain superfamily/Winged helix DNA-binding domain"/>
    <property type="match status" value="2"/>
</dbReference>
<dbReference type="Pfam" id="PF04079">
    <property type="entry name" value="SMC_ScpB"/>
    <property type="match status" value="1"/>
</dbReference>
<dbReference type="EMBL" id="JALKCH010000015">
    <property type="protein sequence ID" value="MCK0198852.1"/>
    <property type="molecule type" value="Genomic_DNA"/>
</dbReference>
<evidence type="ECO:0000256" key="5">
    <source>
        <dbReference type="SAM" id="MobiDB-lite"/>
    </source>
</evidence>
<proteinExistence type="predicted"/>
<feature type="region of interest" description="Disordered" evidence="5">
    <location>
        <begin position="226"/>
        <end position="247"/>
    </location>
</feature>
<dbReference type="InterPro" id="IPR036390">
    <property type="entry name" value="WH_DNA-bd_sf"/>
</dbReference>
<dbReference type="RefSeq" id="WP_247030749.1">
    <property type="nucleotide sequence ID" value="NZ_JALKCH010000015.1"/>
</dbReference>
<evidence type="ECO:0000256" key="3">
    <source>
        <dbReference type="ARBA" id="ARBA00022829"/>
    </source>
</evidence>